<evidence type="ECO:0000313" key="3">
    <source>
        <dbReference type="EMBL" id="MCW5322824.1"/>
    </source>
</evidence>
<organism evidence="3 4">
    <name type="scientific">Verminephrobacter aporrectodeae subsp. tuberculatae</name>
    <dbReference type="NCBI Taxonomy" id="1110392"/>
    <lineage>
        <taxon>Bacteria</taxon>
        <taxon>Pseudomonadati</taxon>
        <taxon>Pseudomonadota</taxon>
        <taxon>Betaproteobacteria</taxon>
        <taxon>Burkholderiales</taxon>
        <taxon>Comamonadaceae</taxon>
        <taxon>Verminephrobacter</taxon>
    </lineage>
</organism>
<proteinExistence type="predicted"/>
<comment type="caution">
    <text evidence="3">The sequence shown here is derived from an EMBL/GenBank/DDBJ whole genome shotgun (WGS) entry which is preliminary data.</text>
</comment>
<evidence type="ECO:0000313" key="4">
    <source>
        <dbReference type="Proteomes" id="UP001208935"/>
    </source>
</evidence>
<dbReference type="GeneID" id="77323074"/>
<dbReference type="Gene3D" id="3.40.50.150">
    <property type="entry name" value="Vaccinia Virus protein VP39"/>
    <property type="match status" value="1"/>
</dbReference>
<dbReference type="InterPro" id="IPR029063">
    <property type="entry name" value="SAM-dependent_MTases_sf"/>
</dbReference>
<dbReference type="PANTHER" id="PTHR13090:SF1">
    <property type="entry name" value="ARGININE-HYDROXYLASE NDUFAF5, MITOCHONDRIAL"/>
    <property type="match status" value="1"/>
</dbReference>
<gene>
    <name evidence="3" type="ORF">D5039_17225</name>
</gene>
<sequence length="308" mass="34608">MSSPSRERPPTIDPVAAARWHAAAPAVSPWLHEEVARRMQERLQWLRQAPASWCHWDAVRGGLQAHALVSARYPKARCQVQESALHCARVAHQALRRPWWNPARWTAASPQFGMPADASVQMLWANMALHTASDPLALIAQWQRALGVDGCLMFSCLGPDSLRELHALHAAMGWPPAGHAFTDMHDWGDMLLQAGFADPVMDMERITLTFATPERLVQELRELGRNLHPQRFAALRGRRWHAQFHQALSERLADPAQGGRLALTFEIIYGHAFKPVLRARVDARSTIALQDLRAMLHQGDRPPAPARR</sequence>
<evidence type="ECO:0000256" key="1">
    <source>
        <dbReference type="ARBA" id="ARBA00022603"/>
    </source>
</evidence>
<dbReference type="InterPro" id="IPR050602">
    <property type="entry name" value="Malonyl-ACP_OMT"/>
</dbReference>
<evidence type="ECO:0000256" key="2">
    <source>
        <dbReference type="ARBA" id="ARBA00022679"/>
    </source>
</evidence>
<keyword evidence="1" id="KW-0489">Methyltransferase</keyword>
<keyword evidence="4" id="KW-1185">Reference proteome</keyword>
<dbReference type="SUPFAM" id="SSF53335">
    <property type="entry name" value="S-adenosyl-L-methionine-dependent methyltransferases"/>
    <property type="match status" value="1"/>
</dbReference>
<protein>
    <submittedName>
        <fullName evidence="3">Biotin synthase</fullName>
    </submittedName>
</protein>
<dbReference type="RefSeq" id="WP_265282930.1">
    <property type="nucleotide sequence ID" value="NZ_QZCW01000003.1"/>
</dbReference>
<dbReference type="PANTHER" id="PTHR13090">
    <property type="entry name" value="ARGININE-HYDROXYLASE NDUFAF5, MITOCHONDRIAL"/>
    <property type="match status" value="1"/>
</dbReference>
<dbReference type="EMBL" id="QZCW01000003">
    <property type="protein sequence ID" value="MCW5322824.1"/>
    <property type="molecule type" value="Genomic_DNA"/>
</dbReference>
<name>A0ABT3KWX3_9BURK</name>
<keyword evidence="2" id="KW-0808">Transferase</keyword>
<dbReference type="Proteomes" id="UP001208935">
    <property type="component" value="Unassembled WGS sequence"/>
</dbReference>
<accession>A0ABT3KWX3</accession>
<reference evidence="4" key="1">
    <citation type="submission" date="2023-07" db="EMBL/GenBank/DDBJ databases">
        <title>Verminephrobacter genomes.</title>
        <authorList>
            <person name="Lund M.B."/>
        </authorList>
    </citation>
    <scope>NUCLEOTIDE SEQUENCE [LARGE SCALE GENOMIC DNA]</scope>
    <source>
        <strain evidence="4">AtM5-05</strain>
    </source>
</reference>